<evidence type="ECO:0000259" key="1">
    <source>
        <dbReference type="PROSITE" id="PS50097"/>
    </source>
</evidence>
<dbReference type="Pfam" id="PF00651">
    <property type="entry name" value="BTB"/>
    <property type="match status" value="1"/>
</dbReference>
<dbReference type="SMART" id="SM00225">
    <property type="entry name" value="BTB"/>
    <property type="match status" value="1"/>
</dbReference>
<dbReference type="PANTHER" id="PTHR24413">
    <property type="entry name" value="SPECKLE-TYPE POZ PROTEIN"/>
    <property type="match status" value="1"/>
</dbReference>
<dbReference type="OrthoDB" id="10249567at2759"/>
<reference evidence="2" key="1">
    <citation type="submission" date="2020-08" db="EMBL/GenBank/DDBJ databases">
        <title>Multicomponent nature underlies the extraordinary mechanical properties of spider dragline silk.</title>
        <authorList>
            <person name="Kono N."/>
            <person name="Nakamura H."/>
            <person name="Mori M."/>
            <person name="Yoshida Y."/>
            <person name="Ohtoshi R."/>
            <person name="Malay A.D."/>
            <person name="Moran D.A.P."/>
            <person name="Tomita M."/>
            <person name="Numata K."/>
            <person name="Arakawa K."/>
        </authorList>
    </citation>
    <scope>NUCLEOTIDE SEQUENCE</scope>
</reference>
<gene>
    <name evidence="2" type="primary">SPOPL</name>
    <name evidence="2" type="ORF">TNIN_390321</name>
</gene>
<protein>
    <submittedName>
        <fullName evidence="2">Speckle-type POZ protein-like</fullName>
    </submittedName>
</protein>
<dbReference type="SUPFAM" id="SSF54695">
    <property type="entry name" value="POZ domain"/>
    <property type="match status" value="1"/>
</dbReference>
<evidence type="ECO:0000313" key="2">
    <source>
        <dbReference type="EMBL" id="GFY43874.1"/>
    </source>
</evidence>
<sequence length="383" mass="44333">MVMLVGNEIMKSLVPASFKTKTCVTKKGSASHHNTQFGAGKYKFLMELIRRSALFMDEVPDTYLYLQQVCKNGSSTQYTFKWIVRDYEKISVNKSYSCHYIRIGKELYRLRILKHESKSRDARERRHFYLFLGITPFPSCADVTISIIGKKDQTIEAECIGRSLEQNSRQNCFFEFAESSIYLKSGIDLIVLCNISVDDPHGRVSIGLKNNILADFEHFYDNKLFSDMTICVGDKLFNVHRLVLAARSPVFEAMFKNEMKESKENRLVITDSDEKTFEELLRYFYIGEIGPLTSDHALNLLVLADKYDVPELKAEIVDYLRCELSTENALSILTEAHLHNEKELKREAVEFIANNLWCMINSSRWKEFRHHLDLVDCILAYVC</sequence>
<proteinExistence type="predicted"/>
<feature type="domain" description="BTB" evidence="1">
    <location>
        <begin position="226"/>
        <end position="289"/>
    </location>
</feature>
<dbReference type="InterPro" id="IPR000210">
    <property type="entry name" value="BTB/POZ_dom"/>
</dbReference>
<dbReference type="Gene3D" id="1.25.40.420">
    <property type="match status" value="1"/>
</dbReference>
<dbReference type="PROSITE" id="PS50097">
    <property type="entry name" value="BTB"/>
    <property type="match status" value="1"/>
</dbReference>
<dbReference type="InterPro" id="IPR011333">
    <property type="entry name" value="SKP1/BTB/POZ_sf"/>
</dbReference>
<comment type="caution">
    <text evidence="2">The sequence shown here is derived from an EMBL/GenBank/DDBJ whole genome shotgun (WGS) entry which is preliminary data.</text>
</comment>
<dbReference type="AlphaFoldDB" id="A0A8X6X0M2"/>
<organism evidence="2 3">
    <name type="scientific">Trichonephila inaurata madagascariensis</name>
    <dbReference type="NCBI Taxonomy" id="2747483"/>
    <lineage>
        <taxon>Eukaryota</taxon>
        <taxon>Metazoa</taxon>
        <taxon>Ecdysozoa</taxon>
        <taxon>Arthropoda</taxon>
        <taxon>Chelicerata</taxon>
        <taxon>Arachnida</taxon>
        <taxon>Araneae</taxon>
        <taxon>Araneomorphae</taxon>
        <taxon>Entelegynae</taxon>
        <taxon>Araneoidea</taxon>
        <taxon>Nephilidae</taxon>
        <taxon>Trichonephila</taxon>
        <taxon>Trichonephila inaurata</taxon>
    </lineage>
</organism>
<dbReference type="Proteomes" id="UP000886998">
    <property type="component" value="Unassembled WGS sequence"/>
</dbReference>
<name>A0A8X6X0M2_9ARAC</name>
<evidence type="ECO:0000313" key="3">
    <source>
        <dbReference type="Proteomes" id="UP000886998"/>
    </source>
</evidence>
<accession>A0A8X6X0M2</accession>
<dbReference type="EMBL" id="BMAV01003903">
    <property type="protein sequence ID" value="GFY43874.1"/>
    <property type="molecule type" value="Genomic_DNA"/>
</dbReference>
<keyword evidence="3" id="KW-1185">Reference proteome</keyword>
<dbReference type="Gene3D" id="3.30.710.10">
    <property type="entry name" value="Potassium Channel Kv1.1, Chain A"/>
    <property type="match status" value="1"/>
</dbReference>